<dbReference type="HOGENOM" id="CLU_1516764_0_0_5"/>
<dbReference type="SUPFAM" id="SSF141371">
    <property type="entry name" value="PilZ domain-like"/>
    <property type="match status" value="1"/>
</dbReference>
<name>Q6N1V8_RHOPA</name>
<dbReference type="AlphaFoldDB" id="Q6N1V8"/>
<evidence type="ECO:0000259" key="1">
    <source>
        <dbReference type="Pfam" id="PF07238"/>
    </source>
</evidence>
<feature type="domain" description="PilZ" evidence="1">
    <location>
        <begin position="80"/>
        <end position="168"/>
    </location>
</feature>
<protein>
    <recommendedName>
        <fullName evidence="1">PilZ domain-containing protein</fullName>
    </recommendedName>
</protein>
<dbReference type="SMR" id="Q6N1V8"/>
<gene>
    <name evidence="2" type="ordered locus">RPA4296</name>
</gene>
<evidence type="ECO:0000313" key="2">
    <source>
        <dbReference type="EMBL" id="CAE29737.1"/>
    </source>
</evidence>
<dbReference type="EMBL" id="BX572606">
    <property type="protein sequence ID" value="CAE29737.1"/>
    <property type="molecule type" value="Genomic_DNA"/>
</dbReference>
<dbReference type="Pfam" id="PF07238">
    <property type="entry name" value="PilZ"/>
    <property type="match status" value="1"/>
</dbReference>
<dbReference type="PhylomeDB" id="Q6N1V8"/>
<proteinExistence type="predicted"/>
<dbReference type="STRING" id="258594.RPA4296"/>
<dbReference type="InterPro" id="IPR009875">
    <property type="entry name" value="PilZ_domain"/>
</dbReference>
<reference evidence="2" key="1">
    <citation type="journal article" date="2004" name="Nat. Biotechnol.">
        <title>Complete genome sequence of the metabolically versatile photosynthetic bacterium Rhodopseudomonas palustris.</title>
        <authorList>
            <person name="Larimer F.W."/>
            <person name="Chain P."/>
            <person name="Hauser L."/>
            <person name="Lamerdin J."/>
            <person name="Malfatti S."/>
            <person name="Do L."/>
            <person name="Land M.L."/>
            <person name="Pelletier D.A."/>
            <person name="Beatty J.T."/>
            <person name="Lang A.S."/>
            <person name="Tabita F.R."/>
            <person name="Gibson J.L."/>
            <person name="Hanson T.E."/>
            <person name="Bobst C."/>
            <person name="Torres J.L."/>
            <person name="Peres C."/>
            <person name="Harrison F.H."/>
            <person name="Gibson J."/>
            <person name="Harwood C.S."/>
        </authorList>
    </citation>
    <scope>NUCLEOTIDE SEQUENCE [LARGE SCALE GENOMIC DNA]</scope>
    <source>
        <strain evidence="2">CGA009</strain>
    </source>
</reference>
<accession>Q6N1V8</accession>
<dbReference type="GO" id="GO:0035438">
    <property type="term" value="F:cyclic-di-GMP binding"/>
    <property type="evidence" value="ECO:0007669"/>
    <property type="project" value="InterPro"/>
</dbReference>
<sequence length="177" mass="19775">MRMRNICITFYELEMVVNYASPQPTGVIVPGACFACAKPSPRVAVVGGFDLRISEQNDWPRQRRCGARNCTEPSVTYGDRKDPRVRFETAMDSVMIAVDGTWRRDCAIADISQTGAKLILKTSMAGLNLREFFLVLTPNGTAYRRCELVRVEGDTIGVRFIVLRKGAKRVPNQRASV</sequence>
<organism evidence="2">
    <name type="scientific">Rhodopseudomonas palustris (strain ATCC BAA-98 / CGA009)</name>
    <dbReference type="NCBI Taxonomy" id="258594"/>
    <lineage>
        <taxon>Bacteria</taxon>
        <taxon>Pseudomonadati</taxon>
        <taxon>Pseudomonadota</taxon>
        <taxon>Alphaproteobacteria</taxon>
        <taxon>Hyphomicrobiales</taxon>
        <taxon>Nitrobacteraceae</taxon>
        <taxon>Rhodopseudomonas</taxon>
    </lineage>
</organism>